<proteinExistence type="predicted"/>
<dbReference type="InterPro" id="IPR034660">
    <property type="entry name" value="DinB/YfiT-like"/>
</dbReference>
<dbReference type="EMBL" id="QZEY01000002">
    <property type="protein sequence ID" value="RJL34190.1"/>
    <property type="molecule type" value="Genomic_DNA"/>
</dbReference>
<dbReference type="Gene3D" id="1.20.120.450">
    <property type="entry name" value="dinb family like domain"/>
    <property type="match status" value="1"/>
</dbReference>
<gene>
    <name evidence="2" type="ORF">D5H75_06880</name>
</gene>
<name>A0A3A4AVD0_9ACTN</name>
<dbReference type="GO" id="GO:0046872">
    <property type="term" value="F:metal ion binding"/>
    <property type="evidence" value="ECO:0007669"/>
    <property type="project" value="InterPro"/>
</dbReference>
<dbReference type="Proteomes" id="UP000265768">
    <property type="component" value="Unassembled WGS sequence"/>
</dbReference>
<reference evidence="2 3" key="1">
    <citation type="submission" date="2018-09" db="EMBL/GenBank/DDBJ databases">
        <title>YIM 75507 draft genome.</title>
        <authorList>
            <person name="Tang S."/>
            <person name="Feng Y."/>
        </authorList>
    </citation>
    <scope>NUCLEOTIDE SEQUENCE [LARGE SCALE GENOMIC DNA]</scope>
    <source>
        <strain evidence="2 3">YIM 75507</strain>
    </source>
</reference>
<evidence type="ECO:0000313" key="2">
    <source>
        <dbReference type="EMBL" id="RJL34190.1"/>
    </source>
</evidence>
<dbReference type="GO" id="GO:0016853">
    <property type="term" value="F:isomerase activity"/>
    <property type="evidence" value="ECO:0007669"/>
    <property type="project" value="UniProtKB-KW"/>
</dbReference>
<sequence length="295" mass="31441">MNPDWDLYLDAMTEGGEMPRPRRRADVLAAALARRPAAARVPRYAAPYAARVSALDALLGALGEDDHRRVAVEGWTVQELVVHLLATDGLLARAVGAPAADPPSGTEDAVARTVELIRAERGRPPGETRSRWREQARALCAHLCEAGEEAAGRRVSAGGLRMRLGDHLTQRAFETWIHTDDIGRVMGLPVPLPVPEHLNPMAGLVARGLRLVAPRPGRLLRLELTGPGGGVWDVPLSRGAPPPGRVPDAVIVTDVAEFCFLVSGRRDPASFEAVLSGDTELAREVLAAAPALSGP</sequence>
<evidence type="ECO:0000313" key="3">
    <source>
        <dbReference type="Proteomes" id="UP000265768"/>
    </source>
</evidence>
<dbReference type="OrthoDB" id="4321761at2"/>
<evidence type="ECO:0000259" key="1">
    <source>
        <dbReference type="Pfam" id="PF11716"/>
    </source>
</evidence>
<dbReference type="AlphaFoldDB" id="A0A3A4AVD0"/>
<dbReference type="Pfam" id="PF11716">
    <property type="entry name" value="MDMPI_N"/>
    <property type="match status" value="1"/>
</dbReference>
<keyword evidence="2" id="KW-0670">Pyruvate</keyword>
<comment type="caution">
    <text evidence="2">The sequence shown here is derived from an EMBL/GenBank/DDBJ whole genome shotgun (WGS) entry which is preliminary data.</text>
</comment>
<dbReference type="NCBIfam" id="TIGR03083">
    <property type="entry name" value="maleylpyruvate isomerase family mycothiol-dependent enzyme"/>
    <property type="match status" value="1"/>
</dbReference>
<protein>
    <submittedName>
        <fullName evidence="2">Maleylpyruvate isomerase family mycothiol-dependent enzyme</fullName>
    </submittedName>
</protein>
<dbReference type="InterPro" id="IPR024344">
    <property type="entry name" value="MDMPI_metal-binding"/>
</dbReference>
<feature type="domain" description="Mycothiol-dependent maleylpyruvate isomerase metal-binding" evidence="1">
    <location>
        <begin position="52"/>
        <end position="182"/>
    </location>
</feature>
<keyword evidence="3" id="KW-1185">Reference proteome</keyword>
<keyword evidence="2" id="KW-0413">Isomerase</keyword>
<dbReference type="RefSeq" id="WP_119925491.1">
    <property type="nucleotide sequence ID" value="NZ_QZEY01000002.1"/>
</dbReference>
<dbReference type="InterPro" id="IPR017517">
    <property type="entry name" value="Maleyloyr_isom"/>
</dbReference>
<organism evidence="2 3">
    <name type="scientific">Bailinhaonella thermotolerans</name>
    <dbReference type="NCBI Taxonomy" id="1070861"/>
    <lineage>
        <taxon>Bacteria</taxon>
        <taxon>Bacillati</taxon>
        <taxon>Actinomycetota</taxon>
        <taxon>Actinomycetes</taxon>
        <taxon>Streptosporangiales</taxon>
        <taxon>Streptosporangiaceae</taxon>
        <taxon>Bailinhaonella</taxon>
    </lineage>
</organism>
<accession>A0A3A4AVD0</accession>
<dbReference type="SUPFAM" id="SSF109854">
    <property type="entry name" value="DinB/YfiT-like putative metalloenzymes"/>
    <property type="match status" value="1"/>
</dbReference>